<feature type="compositionally biased region" description="Gly residues" evidence="1">
    <location>
        <begin position="425"/>
        <end position="449"/>
    </location>
</feature>
<proteinExistence type="predicted"/>
<organism evidence="3 4">
    <name type="scientific">Actinoplanes octamycinicus</name>
    <dbReference type="NCBI Taxonomy" id="135948"/>
    <lineage>
        <taxon>Bacteria</taxon>
        <taxon>Bacillati</taxon>
        <taxon>Actinomycetota</taxon>
        <taxon>Actinomycetes</taxon>
        <taxon>Micromonosporales</taxon>
        <taxon>Micromonosporaceae</taxon>
        <taxon>Actinoplanes</taxon>
    </lineage>
</organism>
<reference evidence="3 4" key="1">
    <citation type="submission" date="2020-08" db="EMBL/GenBank/DDBJ databases">
        <title>Sequencing the genomes of 1000 actinobacteria strains.</title>
        <authorList>
            <person name="Klenk H.-P."/>
        </authorList>
    </citation>
    <scope>NUCLEOTIDE SEQUENCE [LARGE SCALE GENOMIC DNA]</scope>
    <source>
        <strain evidence="3 4">DSM 45809</strain>
    </source>
</reference>
<keyword evidence="4" id="KW-1185">Reference proteome</keyword>
<protein>
    <submittedName>
        <fullName evidence="3">Uncharacterized protein</fullName>
    </submittedName>
</protein>
<feature type="transmembrane region" description="Helical" evidence="2">
    <location>
        <begin position="15"/>
        <end position="37"/>
    </location>
</feature>
<gene>
    <name evidence="3" type="ORF">BJY16_008095</name>
</gene>
<name>A0A7W7H605_9ACTN</name>
<feature type="region of interest" description="Disordered" evidence="1">
    <location>
        <begin position="353"/>
        <end position="387"/>
    </location>
</feature>
<dbReference type="Proteomes" id="UP000546162">
    <property type="component" value="Unassembled WGS sequence"/>
</dbReference>
<dbReference type="RefSeq" id="WP_185044772.1">
    <property type="nucleotide sequence ID" value="NZ_BAABFG010000005.1"/>
</dbReference>
<feature type="compositionally biased region" description="Low complexity" evidence="1">
    <location>
        <begin position="367"/>
        <end position="377"/>
    </location>
</feature>
<feature type="region of interest" description="Disordered" evidence="1">
    <location>
        <begin position="612"/>
        <end position="637"/>
    </location>
</feature>
<sequence>MKQFNDQLANLWQDYAALVSLVAGLLGVVLLISFAIWAKRSGKPLRPIALSFSMNLALLLNAEGMWVIATEQLRLPKVFAVLVFAVFEICFLTATSLAAEQYRNTTVYGPDGKIETPGHPGPMLWIAALIAAVSGIIVASNAVTGTEKLLRLAVPCVIFLMWWAALTAAGQRVRRGRFAYSPRRLAERWGWLIPDDDPDLARMASERQVRRMVVNHHRVSSARWPKSWWRNRLLKDARTAGEPVVDDVIGQLARIQRVMDLLIPADARPAAPVVAAPVTAVLPAPAEEPVTAPVRTAPPVQFVPPSQAVEDAPVRPTVAKLAALVNSTAETATLGERLAAAVTPEEMLGMPAPARAAERAGSDRAEVPASGPVAAAPVPAPRRADEDTVPGAVPAVLGSIPAVAAPRPFLATTPVPQATATNGTGANGNGTNGNGANGTNGTGTNGGGNLPSWAATPTGAQRAVNIVGSPWWRLAVERLSRLVAAEITADNLSEMTYTRVAELVRSLAPRVPDLGEGVVRSFVNDYVREMNGEPGDAAYPWRDLLPEPVTAPVGSPAWMAAIEELRAALIEEMESSDVTDPRELAVLLAPSVPRLDDETIREFVNDYLSALGGQPTGGDQPWQHLLPRPQGGRGPSDEEIVEQFGAQLHEHLRTTGKLTRYRVTAVTGVKSPARADRIKAIIEDQAAETTPA</sequence>
<keyword evidence="2" id="KW-0812">Transmembrane</keyword>
<dbReference type="EMBL" id="JACHNB010000001">
    <property type="protein sequence ID" value="MBB4744636.1"/>
    <property type="molecule type" value="Genomic_DNA"/>
</dbReference>
<evidence type="ECO:0000256" key="2">
    <source>
        <dbReference type="SAM" id="Phobius"/>
    </source>
</evidence>
<keyword evidence="2" id="KW-1133">Transmembrane helix</keyword>
<evidence type="ECO:0000313" key="4">
    <source>
        <dbReference type="Proteomes" id="UP000546162"/>
    </source>
</evidence>
<accession>A0A7W7H605</accession>
<feature type="region of interest" description="Disordered" evidence="1">
    <location>
        <begin position="417"/>
        <end position="449"/>
    </location>
</feature>
<feature type="transmembrane region" description="Helical" evidence="2">
    <location>
        <begin position="149"/>
        <end position="169"/>
    </location>
</feature>
<keyword evidence="2" id="KW-0472">Membrane</keyword>
<feature type="compositionally biased region" description="Basic and acidic residues" evidence="1">
    <location>
        <begin position="356"/>
        <end position="366"/>
    </location>
</feature>
<evidence type="ECO:0000256" key="1">
    <source>
        <dbReference type="SAM" id="MobiDB-lite"/>
    </source>
</evidence>
<feature type="transmembrane region" description="Helical" evidence="2">
    <location>
        <begin position="123"/>
        <end position="143"/>
    </location>
</feature>
<evidence type="ECO:0000313" key="3">
    <source>
        <dbReference type="EMBL" id="MBB4744636.1"/>
    </source>
</evidence>
<feature type="transmembrane region" description="Helical" evidence="2">
    <location>
        <begin position="75"/>
        <end position="94"/>
    </location>
</feature>
<comment type="caution">
    <text evidence="3">The sequence shown here is derived from an EMBL/GenBank/DDBJ whole genome shotgun (WGS) entry which is preliminary data.</text>
</comment>
<dbReference type="AlphaFoldDB" id="A0A7W7H605"/>